<dbReference type="PANTHER" id="PTHR37816">
    <property type="entry name" value="YALI0E33011P"/>
    <property type="match status" value="1"/>
</dbReference>
<organism evidence="1 2">
    <name type="scientific">Fusibacter bizertensis</name>
    <dbReference type="NCBI Taxonomy" id="1488331"/>
    <lineage>
        <taxon>Bacteria</taxon>
        <taxon>Bacillati</taxon>
        <taxon>Bacillota</taxon>
        <taxon>Clostridia</taxon>
        <taxon>Eubacteriales</taxon>
        <taxon>Eubacteriales Family XII. Incertae Sedis</taxon>
        <taxon>Fusibacter</taxon>
    </lineage>
</organism>
<dbReference type="SUPFAM" id="SSF52540">
    <property type="entry name" value="P-loop containing nucleoside triphosphate hydrolases"/>
    <property type="match status" value="1"/>
</dbReference>
<comment type="caution">
    <text evidence="1">The sequence shown here is derived from an EMBL/GenBank/DDBJ whole genome shotgun (WGS) entry which is preliminary data.</text>
</comment>
<protein>
    <submittedName>
        <fullName evidence="1">AAA family ATPase</fullName>
    </submittedName>
</protein>
<dbReference type="PANTHER" id="PTHR37816:SF2">
    <property type="entry name" value="DNA TOPOLOGY MODULATION PROTEIN FLAR-RELATED PROTEIN"/>
    <property type="match status" value="1"/>
</dbReference>
<reference evidence="1 2" key="1">
    <citation type="submission" date="2023-04" db="EMBL/GenBank/DDBJ databases">
        <title>Fusibacter bizertensis strain WBS, isolated from littoral bottom sediments of the Arctic seas - biochemical and genomic analysis.</title>
        <authorList>
            <person name="Brioukhanov A.L."/>
        </authorList>
    </citation>
    <scope>NUCLEOTIDE SEQUENCE [LARGE SCALE GENOMIC DNA]</scope>
    <source>
        <strain evidence="1 2">WBS</strain>
    </source>
</reference>
<sequence>MNGGIAIFGLNGGGKSTLSHALAKQIDYFVMDVEDYYFPDQRESRIWALENTRLNDTEHIAKLPFSNPRTKSEVEYAIMEDIRIHPKFVVSGVTMNWSDEILSHIDIAFWVQTPLEERLKRIQAREEKRFGARVLDGGDMFEQQMEFRKVVKARDLKVVEESVMKLVCPVIVIDGTLPVKHNLEKIIEAIKMRR</sequence>
<name>A0ABT6NAH3_9FIRM</name>
<accession>A0ABT6NAH3</accession>
<dbReference type="RefSeq" id="WP_281093227.1">
    <property type="nucleotide sequence ID" value="NZ_JARYZI010000002.1"/>
</dbReference>
<dbReference type="InterPro" id="IPR052922">
    <property type="entry name" value="Cytidylate_Kinase-2"/>
</dbReference>
<dbReference type="Pfam" id="PF13238">
    <property type="entry name" value="AAA_18"/>
    <property type="match status" value="1"/>
</dbReference>
<dbReference type="Gene3D" id="3.40.50.300">
    <property type="entry name" value="P-loop containing nucleotide triphosphate hydrolases"/>
    <property type="match status" value="1"/>
</dbReference>
<dbReference type="EMBL" id="JARYZI010000002">
    <property type="protein sequence ID" value="MDH8677413.1"/>
    <property type="molecule type" value="Genomic_DNA"/>
</dbReference>
<dbReference type="Proteomes" id="UP001158045">
    <property type="component" value="Unassembled WGS sequence"/>
</dbReference>
<gene>
    <name evidence="1" type="ORF">QE109_04595</name>
</gene>
<keyword evidence="2" id="KW-1185">Reference proteome</keyword>
<proteinExistence type="predicted"/>
<evidence type="ECO:0000313" key="1">
    <source>
        <dbReference type="EMBL" id="MDH8677413.1"/>
    </source>
</evidence>
<evidence type="ECO:0000313" key="2">
    <source>
        <dbReference type="Proteomes" id="UP001158045"/>
    </source>
</evidence>
<dbReference type="InterPro" id="IPR027417">
    <property type="entry name" value="P-loop_NTPase"/>
</dbReference>